<comment type="cofactor">
    <cofactor evidence="10 13">
        <name>a divalent metal cation</name>
        <dbReference type="ChEBI" id="CHEBI:60240"/>
    </cofactor>
    <text evidence="10 13">Binds 1 divalent metal cation per subunit.</text>
</comment>
<feature type="binding site" evidence="10 14">
    <location>
        <begin position="209"/>
        <end position="210"/>
    </location>
    <ligand>
        <name>substrate</name>
    </ligand>
</feature>
<dbReference type="InterPro" id="IPR000056">
    <property type="entry name" value="Ribul_P_3_epim-like"/>
</dbReference>
<evidence type="ECO:0000256" key="12">
    <source>
        <dbReference type="PIRSR" id="PIRSR001461-1"/>
    </source>
</evidence>
<evidence type="ECO:0000256" key="11">
    <source>
        <dbReference type="PIRNR" id="PIRNR001461"/>
    </source>
</evidence>
<comment type="pathway">
    <text evidence="10">Carbohydrate degradation.</text>
</comment>
<evidence type="ECO:0000256" key="10">
    <source>
        <dbReference type="HAMAP-Rule" id="MF_02227"/>
    </source>
</evidence>
<feature type="active site" description="Proton donor" evidence="10 12">
    <location>
        <position position="187"/>
    </location>
</feature>
<dbReference type="AlphaFoldDB" id="A0A7Y0ABG8"/>
<evidence type="ECO:0000256" key="9">
    <source>
        <dbReference type="ARBA" id="ARBA00023235"/>
    </source>
</evidence>
<dbReference type="FunFam" id="3.20.20.70:FF:000004">
    <property type="entry name" value="Ribulose-phosphate 3-epimerase"/>
    <property type="match status" value="1"/>
</dbReference>
<dbReference type="NCBIfam" id="TIGR01163">
    <property type="entry name" value="rpe"/>
    <property type="match status" value="1"/>
</dbReference>
<evidence type="ECO:0000313" key="16">
    <source>
        <dbReference type="Proteomes" id="UP000559626"/>
    </source>
</evidence>
<feature type="binding site" evidence="10 13">
    <location>
        <position position="45"/>
    </location>
    <ligand>
        <name>a divalent metal cation</name>
        <dbReference type="ChEBI" id="CHEBI:60240"/>
    </ligand>
</feature>
<reference evidence="15 16" key="1">
    <citation type="submission" date="2020-04" db="EMBL/GenBank/DDBJ databases">
        <title>Hymenobacter polaris sp. nov., isolated from Arctic soil.</title>
        <authorList>
            <person name="Dahal R.H."/>
        </authorList>
    </citation>
    <scope>NUCLEOTIDE SEQUENCE [LARGE SCALE GENOMIC DNA]</scope>
    <source>
        <strain evidence="15 16">RP-2-7</strain>
    </source>
</reference>
<comment type="function">
    <text evidence="10">Catalyzes the reversible epimerization of D-ribulose 5-phosphate to D-xylulose 5-phosphate.</text>
</comment>
<dbReference type="PANTHER" id="PTHR11749">
    <property type="entry name" value="RIBULOSE-5-PHOSPHATE-3-EPIMERASE"/>
    <property type="match status" value="1"/>
</dbReference>
<feature type="binding site" evidence="10 13">
    <location>
        <position position="47"/>
    </location>
    <ligand>
        <name>a divalent metal cation</name>
        <dbReference type="ChEBI" id="CHEBI:60240"/>
    </ligand>
</feature>
<evidence type="ECO:0000256" key="6">
    <source>
        <dbReference type="ARBA" id="ARBA00009541"/>
    </source>
</evidence>
<dbReference type="EC" id="5.1.3.1" evidence="7 10"/>
<accession>A0A7Y0ABG8</accession>
<feature type="binding site" evidence="14">
    <location>
        <position position="189"/>
    </location>
    <ligand>
        <name>substrate</name>
    </ligand>
</feature>
<dbReference type="GO" id="GO:0019323">
    <property type="term" value="P:pentose catabolic process"/>
    <property type="evidence" value="ECO:0007669"/>
    <property type="project" value="UniProtKB-UniRule"/>
</dbReference>
<keyword evidence="13" id="KW-0862">Zinc</keyword>
<evidence type="ECO:0000256" key="7">
    <source>
        <dbReference type="ARBA" id="ARBA00013188"/>
    </source>
</evidence>
<feature type="binding site" evidence="10 14">
    <location>
        <position position="78"/>
    </location>
    <ligand>
        <name>substrate</name>
    </ligand>
</feature>
<dbReference type="Proteomes" id="UP000559626">
    <property type="component" value="Unassembled WGS sequence"/>
</dbReference>
<feature type="binding site" evidence="10 14">
    <location>
        <position position="20"/>
    </location>
    <ligand>
        <name>substrate</name>
    </ligand>
</feature>
<feature type="binding site" evidence="10">
    <location>
        <begin position="187"/>
        <end position="189"/>
    </location>
    <ligand>
        <name>substrate</name>
    </ligand>
</feature>
<keyword evidence="10 11" id="KW-0119">Carbohydrate metabolism</keyword>
<comment type="cofactor">
    <cofactor evidence="5">
        <name>Fe(2+)</name>
        <dbReference type="ChEBI" id="CHEBI:29033"/>
    </cofactor>
</comment>
<comment type="similarity">
    <text evidence="6 10 11">Belongs to the ribulose-phosphate 3-epimerase family.</text>
</comment>
<dbReference type="InterPro" id="IPR026019">
    <property type="entry name" value="Ribul_P_3_epim"/>
</dbReference>
<comment type="cofactor">
    <cofactor evidence="2">
        <name>Mn(2+)</name>
        <dbReference type="ChEBI" id="CHEBI:29035"/>
    </cofactor>
</comment>
<dbReference type="InterPro" id="IPR013785">
    <property type="entry name" value="Aldolase_TIM"/>
</dbReference>
<evidence type="ECO:0000256" key="2">
    <source>
        <dbReference type="ARBA" id="ARBA00001936"/>
    </source>
</evidence>
<evidence type="ECO:0000256" key="1">
    <source>
        <dbReference type="ARBA" id="ARBA00001782"/>
    </source>
</evidence>
<dbReference type="PROSITE" id="PS01086">
    <property type="entry name" value="RIBUL_P_3_EPIMER_2"/>
    <property type="match status" value="1"/>
</dbReference>
<evidence type="ECO:0000256" key="14">
    <source>
        <dbReference type="PIRSR" id="PIRSR001461-3"/>
    </source>
</evidence>
<dbReference type="HAMAP" id="MF_02227">
    <property type="entry name" value="RPE"/>
    <property type="match status" value="1"/>
</dbReference>
<dbReference type="NCBIfam" id="NF004076">
    <property type="entry name" value="PRK05581.1-4"/>
    <property type="match status" value="1"/>
</dbReference>
<dbReference type="GO" id="GO:0006098">
    <property type="term" value="P:pentose-phosphate shunt"/>
    <property type="evidence" value="ECO:0007669"/>
    <property type="project" value="UniProtKB-UniRule"/>
</dbReference>
<evidence type="ECO:0000256" key="4">
    <source>
        <dbReference type="ARBA" id="ARBA00001947"/>
    </source>
</evidence>
<dbReference type="GO" id="GO:0004750">
    <property type="term" value="F:D-ribulose-phosphate 3-epimerase activity"/>
    <property type="evidence" value="ECO:0007669"/>
    <property type="project" value="UniProtKB-UniRule"/>
</dbReference>
<name>A0A7Y0ABG8_9BACT</name>
<evidence type="ECO:0000313" key="15">
    <source>
        <dbReference type="EMBL" id="NML64267.1"/>
    </source>
</evidence>
<dbReference type="GO" id="GO:0005737">
    <property type="term" value="C:cytoplasm"/>
    <property type="evidence" value="ECO:0007669"/>
    <property type="project" value="UniProtKB-ARBA"/>
</dbReference>
<comment type="catalytic activity">
    <reaction evidence="1 10 11">
        <text>D-ribulose 5-phosphate = D-xylulose 5-phosphate</text>
        <dbReference type="Rhea" id="RHEA:13677"/>
        <dbReference type="ChEBI" id="CHEBI:57737"/>
        <dbReference type="ChEBI" id="CHEBI:58121"/>
        <dbReference type="EC" id="5.1.3.1"/>
    </reaction>
</comment>
<evidence type="ECO:0000256" key="13">
    <source>
        <dbReference type="PIRSR" id="PIRSR001461-2"/>
    </source>
</evidence>
<dbReference type="EMBL" id="JABBGH010000001">
    <property type="protein sequence ID" value="NML64267.1"/>
    <property type="molecule type" value="Genomic_DNA"/>
</dbReference>
<dbReference type="PIRSF" id="PIRSF001461">
    <property type="entry name" value="RPE"/>
    <property type="match status" value="1"/>
</dbReference>
<keyword evidence="13" id="KW-0170">Cobalt</keyword>
<comment type="cofactor">
    <cofactor evidence="3">
        <name>Co(2+)</name>
        <dbReference type="ChEBI" id="CHEBI:48828"/>
    </cofactor>
</comment>
<dbReference type="Gene3D" id="3.20.20.70">
    <property type="entry name" value="Aldolase class I"/>
    <property type="match status" value="1"/>
</dbReference>
<gene>
    <name evidence="10 15" type="primary">rpe</name>
    <name evidence="15" type="ORF">HHL22_03515</name>
</gene>
<evidence type="ECO:0000256" key="8">
    <source>
        <dbReference type="ARBA" id="ARBA00022723"/>
    </source>
</evidence>
<comment type="caution">
    <text evidence="15">The sequence shown here is derived from an EMBL/GenBank/DDBJ whole genome shotgun (WGS) entry which is preliminary data.</text>
</comment>
<dbReference type="InterPro" id="IPR011060">
    <property type="entry name" value="RibuloseP-bd_barrel"/>
</dbReference>
<dbReference type="SUPFAM" id="SSF51366">
    <property type="entry name" value="Ribulose-phoshate binding barrel"/>
    <property type="match status" value="1"/>
</dbReference>
<comment type="cofactor">
    <cofactor evidence="4">
        <name>Zn(2+)</name>
        <dbReference type="ChEBI" id="CHEBI:29105"/>
    </cofactor>
</comment>
<organism evidence="15 16">
    <name type="scientific">Hymenobacter polaris</name>
    <dbReference type="NCBI Taxonomy" id="2682546"/>
    <lineage>
        <taxon>Bacteria</taxon>
        <taxon>Pseudomonadati</taxon>
        <taxon>Bacteroidota</taxon>
        <taxon>Cytophagia</taxon>
        <taxon>Cytophagales</taxon>
        <taxon>Hymenobacteraceae</taxon>
        <taxon>Hymenobacter</taxon>
    </lineage>
</organism>
<sequence length="240" mass="24978">MSVHPIAAGPPRREPLLAPSLLASDLANIQATAETLAGAEADWLHFDVMDGCFVPNISFGLPILEALKPHAKQPIDVHLMIEEPQNYLAAFRDAGATNLTVHYEACPHLHRVVQQIKALGCVAGVALNPATPAGLLVDIAADLDYVLVMSVNPGFGGQAFIPHTLQKVAELKDLLLDAGSPALIGVDGGVDDRNAAALVQAGADVLIAGSFVFKASAGPVATLAALRQQLRQAGEERAAA</sequence>
<keyword evidence="16" id="KW-1185">Reference proteome</keyword>
<dbReference type="GO" id="GO:0046872">
    <property type="term" value="F:metal ion binding"/>
    <property type="evidence" value="ECO:0007669"/>
    <property type="project" value="UniProtKB-UniRule"/>
</dbReference>
<proteinExistence type="inferred from homology"/>
<feature type="binding site" evidence="10 13">
    <location>
        <position position="187"/>
    </location>
    <ligand>
        <name>a divalent metal cation</name>
        <dbReference type="ChEBI" id="CHEBI:60240"/>
    </ligand>
</feature>
<evidence type="ECO:0000256" key="5">
    <source>
        <dbReference type="ARBA" id="ARBA00001954"/>
    </source>
</evidence>
<evidence type="ECO:0000256" key="3">
    <source>
        <dbReference type="ARBA" id="ARBA00001941"/>
    </source>
</evidence>
<keyword evidence="13" id="KW-0464">Manganese</keyword>
<feature type="binding site" evidence="10 13">
    <location>
        <position position="78"/>
    </location>
    <ligand>
        <name>a divalent metal cation</name>
        <dbReference type="ChEBI" id="CHEBI:60240"/>
    </ligand>
</feature>
<feature type="active site" description="Proton acceptor" evidence="10 12">
    <location>
        <position position="47"/>
    </location>
</feature>
<protein>
    <recommendedName>
        <fullName evidence="7 10">Ribulose-phosphate 3-epimerase</fullName>
        <ecNumber evidence="7 10">5.1.3.1</ecNumber>
    </recommendedName>
</protein>
<dbReference type="RefSeq" id="WP_169529576.1">
    <property type="nucleotide sequence ID" value="NZ_JABBGH010000001.1"/>
</dbReference>
<keyword evidence="9 10" id="KW-0413">Isomerase</keyword>
<feature type="binding site" evidence="10 14">
    <location>
        <begin position="154"/>
        <end position="157"/>
    </location>
    <ligand>
        <name>substrate</name>
    </ligand>
</feature>
<keyword evidence="8 10" id="KW-0479">Metal-binding</keyword>
<dbReference type="PROSITE" id="PS01085">
    <property type="entry name" value="RIBUL_P_3_EPIMER_1"/>
    <property type="match status" value="1"/>
</dbReference>
<dbReference type="CDD" id="cd00429">
    <property type="entry name" value="RPE"/>
    <property type="match status" value="1"/>
</dbReference>
<dbReference type="Pfam" id="PF00834">
    <property type="entry name" value="Ribul_P_3_epim"/>
    <property type="match status" value="1"/>
</dbReference>